<keyword evidence="2" id="KW-1185">Reference proteome</keyword>
<protein>
    <submittedName>
        <fullName evidence="1">Uncharacterized protein</fullName>
    </submittedName>
</protein>
<dbReference type="EMBL" id="LJGW01000111">
    <property type="protein sequence ID" value="OEV12834.1"/>
    <property type="molecule type" value="Genomic_DNA"/>
</dbReference>
<proteinExistence type="predicted"/>
<gene>
    <name evidence="1" type="ORF">AN218_06385</name>
</gene>
<dbReference type="PATRIC" id="fig|518642.10.peg.6840"/>
<dbReference type="Proteomes" id="UP000176005">
    <property type="component" value="Unassembled WGS sequence"/>
</dbReference>
<comment type="caution">
    <text evidence="1">The sequence shown here is derived from an EMBL/GenBank/DDBJ whole genome shotgun (WGS) entry which is preliminary data.</text>
</comment>
<evidence type="ECO:0000313" key="2">
    <source>
        <dbReference type="Proteomes" id="UP000176005"/>
    </source>
</evidence>
<accession>A0A1E7L9J4</accession>
<dbReference type="RefSeq" id="WP_070015657.1">
    <property type="nucleotide sequence ID" value="NZ_LJGW01000111.1"/>
</dbReference>
<sequence>MPDIAERALKEQMSQRGLLAESLMTECGDSSPTFGGSAAMTRSGFDERRRRGLHFSLRLRSTELG</sequence>
<reference evidence="1 2" key="1">
    <citation type="journal article" date="2016" name="Front. Microbiol.">
        <title>Comparative Genomics Analysis of Streptomyces Species Reveals Their Adaptation to the Marine Environment and Their Diversity at the Genomic Level.</title>
        <authorList>
            <person name="Tian X."/>
            <person name="Zhang Z."/>
            <person name="Yang T."/>
            <person name="Chen M."/>
            <person name="Li J."/>
            <person name="Chen F."/>
            <person name="Yang J."/>
            <person name="Li W."/>
            <person name="Zhang B."/>
            <person name="Zhang Z."/>
            <person name="Wu J."/>
            <person name="Zhang C."/>
            <person name="Long L."/>
            <person name="Xiao J."/>
        </authorList>
    </citation>
    <scope>NUCLEOTIDE SEQUENCE [LARGE SCALE GENOMIC DNA]</scope>
    <source>
        <strain evidence="1 2">SCSIO 10429</strain>
    </source>
</reference>
<dbReference type="AlphaFoldDB" id="A0A1E7L9J4"/>
<name>A0A1E7L9J4_9ACTN</name>
<evidence type="ECO:0000313" key="1">
    <source>
        <dbReference type="EMBL" id="OEV12834.1"/>
    </source>
</evidence>
<organism evidence="1 2">
    <name type="scientific">Streptomyces nanshensis</name>
    <dbReference type="NCBI Taxonomy" id="518642"/>
    <lineage>
        <taxon>Bacteria</taxon>
        <taxon>Bacillati</taxon>
        <taxon>Actinomycetota</taxon>
        <taxon>Actinomycetes</taxon>
        <taxon>Kitasatosporales</taxon>
        <taxon>Streptomycetaceae</taxon>
        <taxon>Streptomyces</taxon>
    </lineage>
</organism>